<sequence>MVELLKKGHNLSVSNIIVHKLNKEGGNKITKLKLAKKELLINDQEIFFVADVRKTFQNKSHPIYGIFDDSLVFNGFKDKISQYRSGDLDFLSFTHRSMELYELEIKKSAPATGAFMVFADYILKDNGDRYILLFSINNNDGYNLSEDLTIKQILNLDLSKLDVAAQINLTRWEKHTDGDNDGIKSYLSFIKGKKNLSDYFLDFIGCADKSTNSDSSQAMVTALHAFLTEKGFSSEEIRSKKKIVYDYCRTCIKDKREVRLSQISYLLDEEEPNAFSNFASSEDYRVSEVVKTDTKVLKSLHFVDYRSNDLTLIFNTDLITNKRIDYNSKNKTLLIKDLPEELIKELEQNVN</sequence>
<dbReference type="AlphaFoldDB" id="A0AAJ6B9R2"/>
<evidence type="ECO:0000256" key="1">
    <source>
        <dbReference type="ARBA" id="ARBA00004496"/>
    </source>
</evidence>
<evidence type="ECO:0000313" key="4">
    <source>
        <dbReference type="EMBL" id="WEK20463.1"/>
    </source>
</evidence>
<organism evidence="4 5">
    <name type="scientific">Candidatus Pedobacter colombiensis</name>
    <dbReference type="NCBI Taxonomy" id="3121371"/>
    <lineage>
        <taxon>Bacteria</taxon>
        <taxon>Pseudomonadati</taxon>
        <taxon>Bacteroidota</taxon>
        <taxon>Sphingobacteriia</taxon>
        <taxon>Sphingobacteriales</taxon>
        <taxon>Sphingobacteriaceae</taxon>
        <taxon>Pedobacter</taxon>
    </lineage>
</organism>
<comment type="subcellular location">
    <subcellularLocation>
        <location evidence="1">Cytoplasm</location>
    </subcellularLocation>
</comment>
<dbReference type="PANTHER" id="PTHR38772">
    <property type="match status" value="1"/>
</dbReference>
<comment type="similarity">
    <text evidence="2">Belongs to the YejK family.</text>
</comment>
<dbReference type="PANTHER" id="PTHR38772:SF1">
    <property type="entry name" value="NUCLEOID-ASSOCIATED PROTEIN YEJK"/>
    <property type="match status" value="1"/>
</dbReference>
<dbReference type="GO" id="GO:0003690">
    <property type="term" value="F:double-stranded DNA binding"/>
    <property type="evidence" value="ECO:0007669"/>
    <property type="project" value="TreeGrafter"/>
</dbReference>
<dbReference type="InterPro" id="IPR007358">
    <property type="entry name" value="Nucleoid_associated_NdpA"/>
</dbReference>
<reference evidence="4" key="1">
    <citation type="submission" date="2023-03" db="EMBL/GenBank/DDBJ databases">
        <title>Andean soil-derived lignocellulolytic bacterial consortium as a source of novel taxa and putative plastic-active enzymes.</title>
        <authorList>
            <person name="Diaz-Garcia L."/>
            <person name="Chuvochina M."/>
            <person name="Feuerriegel G."/>
            <person name="Bunk B."/>
            <person name="Sproer C."/>
            <person name="Streit W.R."/>
            <person name="Rodriguez L.M."/>
            <person name="Overmann J."/>
            <person name="Jimenez D.J."/>
        </authorList>
    </citation>
    <scope>NUCLEOTIDE SEQUENCE</scope>
    <source>
        <strain evidence="4">MAG 3858</strain>
    </source>
</reference>
<dbReference type="GO" id="GO:0005737">
    <property type="term" value="C:cytoplasm"/>
    <property type="evidence" value="ECO:0007669"/>
    <property type="project" value="UniProtKB-SubCell"/>
</dbReference>
<dbReference type="EMBL" id="CP119313">
    <property type="protein sequence ID" value="WEK20463.1"/>
    <property type="molecule type" value="Genomic_DNA"/>
</dbReference>
<gene>
    <name evidence="4" type="ORF">P0Y49_04840</name>
</gene>
<evidence type="ECO:0000256" key="3">
    <source>
        <dbReference type="ARBA" id="ARBA00022490"/>
    </source>
</evidence>
<dbReference type="Proteomes" id="UP001214530">
    <property type="component" value="Chromosome"/>
</dbReference>
<proteinExistence type="inferred from homology"/>
<protein>
    <submittedName>
        <fullName evidence="4">Nucleoid-associated protein</fullName>
    </submittedName>
</protein>
<dbReference type="Pfam" id="PF04245">
    <property type="entry name" value="NA37"/>
    <property type="match status" value="1"/>
</dbReference>
<keyword evidence="3" id="KW-0963">Cytoplasm</keyword>
<evidence type="ECO:0000313" key="5">
    <source>
        <dbReference type="Proteomes" id="UP001214530"/>
    </source>
</evidence>
<evidence type="ECO:0000256" key="2">
    <source>
        <dbReference type="ARBA" id="ARBA00009035"/>
    </source>
</evidence>
<dbReference type="GO" id="GO:0003727">
    <property type="term" value="F:single-stranded RNA binding"/>
    <property type="evidence" value="ECO:0007669"/>
    <property type="project" value="TreeGrafter"/>
</dbReference>
<accession>A0AAJ6B9R2</accession>
<name>A0AAJ6B9R2_9SPHI</name>
<dbReference type="GO" id="GO:0043590">
    <property type="term" value="C:bacterial nucleoid"/>
    <property type="evidence" value="ECO:0007669"/>
    <property type="project" value="TreeGrafter"/>
</dbReference>